<protein>
    <recommendedName>
        <fullName evidence="3">DUF4848 domain-containing protein</fullName>
    </recommendedName>
</protein>
<dbReference type="EMBL" id="CP043529">
    <property type="protein sequence ID" value="QEW35692.1"/>
    <property type="molecule type" value="Genomic_DNA"/>
</dbReference>
<organism evidence="1 2">
    <name type="scientific">Phocaeicola vulgatus</name>
    <name type="common">Bacteroides vulgatus</name>
    <dbReference type="NCBI Taxonomy" id="821"/>
    <lineage>
        <taxon>Bacteria</taxon>
        <taxon>Pseudomonadati</taxon>
        <taxon>Bacteroidota</taxon>
        <taxon>Bacteroidia</taxon>
        <taxon>Bacteroidales</taxon>
        <taxon>Bacteroidaceae</taxon>
        <taxon>Phocaeicola</taxon>
    </lineage>
</organism>
<accession>A0A5P3APQ1</accession>
<dbReference type="Proteomes" id="UP000326091">
    <property type="component" value="Chromosome"/>
</dbReference>
<reference evidence="1 2" key="1">
    <citation type="submission" date="2019-09" db="EMBL/GenBank/DDBJ databases">
        <title>Commensal-derived Metabolites Govern Vibrio cholerae Pathogenesis in Host.</title>
        <authorList>
            <person name="Yoon S.S."/>
            <person name="Yoon M.Y."/>
        </authorList>
    </citation>
    <scope>NUCLEOTIDE SEQUENCE [LARGE SCALE GENOMIC DNA]</scope>
    <source>
        <strain evidence="1 2">VIC01</strain>
    </source>
</reference>
<gene>
    <name evidence="1" type="ORF">VIC01_01190</name>
</gene>
<dbReference type="InterPro" id="IPR032318">
    <property type="entry name" value="DUF4848"/>
</dbReference>
<dbReference type="AlphaFoldDB" id="A0A5P3APQ1"/>
<evidence type="ECO:0008006" key="3">
    <source>
        <dbReference type="Google" id="ProtNLM"/>
    </source>
</evidence>
<evidence type="ECO:0000313" key="2">
    <source>
        <dbReference type="Proteomes" id="UP000326091"/>
    </source>
</evidence>
<evidence type="ECO:0000313" key="1">
    <source>
        <dbReference type="EMBL" id="QEW35692.1"/>
    </source>
</evidence>
<dbReference type="Pfam" id="PF16140">
    <property type="entry name" value="DUF4848"/>
    <property type="match status" value="1"/>
</dbReference>
<sequence>MSCQNEDLVTKGAGAVNAKIQLVQVTDNGQFIPVSDGARSVDAEASYALQFDSKMTYDAAIKQLETMSDEEKLAFAERYGLQSLQQLAVVADEELEQIGAEATSEADFRKKYEAYKEKYAGILITNPYDSSDLSLYVPDGDNVSTYLMNANGMVAIGDAVEIMQLKNEMSKSDKACFGLQKSNFVETMNYNEEWYTNDFSVSNYVKSKKLTFRIEIVGPGDGSTQIHIGAQKHMWYGWKRDDNRELYYTPRLSNMYYQGVVNGHLVPFPQAERYCHKGGKLEIVIGKKNVLSQPVTGTVLVWSDCIAEKDANGNFLYESKQILNGGKLETALVPKCLESSAFHVRVNLP</sequence>
<proteinExistence type="predicted"/>
<name>A0A5P3APQ1_PHOVU</name>